<evidence type="ECO:0000313" key="18">
    <source>
        <dbReference type="EMBL" id="QCD76571.1"/>
    </source>
</evidence>
<protein>
    <recommendedName>
        <fullName evidence="4">RING-type E3 ubiquitin transferase</fullName>
        <ecNumber evidence="4">2.3.2.27</ecNumber>
    </recommendedName>
</protein>
<feature type="compositionally biased region" description="Low complexity" evidence="15">
    <location>
        <begin position="328"/>
        <end position="340"/>
    </location>
</feature>
<evidence type="ECO:0000313" key="19">
    <source>
        <dbReference type="Proteomes" id="UP000501690"/>
    </source>
</evidence>
<dbReference type="SMART" id="SM00184">
    <property type="entry name" value="RING"/>
    <property type="match status" value="1"/>
</dbReference>
<keyword evidence="11 16" id="KW-1133">Transmembrane helix</keyword>
<keyword evidence="6 16" id="KW-0812">Transmembrane</keyword>
<dbReference type="GO" id="GO:0016567">
    <property type="term" value="P:protein ubiquitination"/>
    <property type="evidence" value="ECO:0007669"/>
    <property type="project" value="UniProtKB-UniPathway"/>
</dbReference>
<dbReference type="CDD" id="cd16461">
    <property type="entry name" value="RING-H2_EL5-like"/>
    <property type="match status" value="1"/>
</dbReference>
<comment type="similarity">
    <text evidence="13">Belongs to the RING-type zinc finger family. ATL subfamily.</text>
</comment>
<dbReference type="GO" id="GO:0016020">
    <property type="term" value="C:membrane"/>
    <property type="evidence" value="ECO:0007669"/>
    <property type="project" value="UniProtKB-SubCell"/>
</dbReference>
<dbReference type="GO" id="GO:0008270">
    <property type="term" value="F:zinc ion binding"/>
    <property type="evidence" value="ECO:0007669"/>
    <property type="project" value="UniProtKB-KW"/>
</dbReference>
<reference evidence="18 19" key="1">
    <citation type="submission" date="2019-04" db="EMBL/GenBank/DDBJ databases">
        <title>An improved genome assembly and genetic linkage map for asparagus bean, Vigna unguiculata ssp. sesquipedialis.</title>
        <authorList>
            <person name="Xia Q."/>
            <person name="Zhang R."/>
            <person name="Dong Y."/>
        </authorList>
    </citation>
    <scope>NUCLEOTIDE SEQUENCE [LARGE SCALE GENOMIC DNA]</scope>
    <source>
        <tissue evidence="18">Leaf</tissue>
    </source>
</reference>
<dbReference type="InterPro" id="IPR044600">
    <property type="entry name" value="ATL1/ATL16-like"/>
</dbReference>
<sequence length="394" mass="43406">MGLRHLTNLMTPLPELCASLCHVRKSEPCSSDCKVCIRICLTNPENPNYDSPPAPPPPPPPPQLPPFNLYNDGADESSSHRIATYLFLALAILTVAFFVVCCRTIYTRFSSRRRESSRHQPENTGGNDFVDEEHGAVVDHPIWYIRTLGLQQSIINAITVCRYKKGEGLIEGTECAVCLSEFEEDENLRLLPKCYHAFHLPCIDTWLRSHTNCPICRAPIVSDLATARLDSSFLDSNSSGHTHVEILENSAPGSELGNRAEEESQMEAEDGFRVCETETPVEEVPDILPRRSVSLDSFSVANMNRALATVGSNANSKRVLGSVDDDAVSSSSSKVGSGSDLATTSKGSSSFRLTRYLQGAPSSSMKRSQSYNGKYLLSWYGRNQKKPNAPLRSF</sequence>
<evidence type="ECO:0000256" key="13">
    <source>
        <dbReference type="ARBA" id="ARBA00024209"/>
    </source>
</evidence>
<evidence type="ECO:0000256" key="2">
    <source>
        <dbReference type="ARBA" id="ARBA00004167"/>
    </source>
</evidence>
<keyword evidence="10" id="KW-0862">Zinc</keyword>
<dbReference type="Proteomes" id="UP000501690">
    <property type="component" value="Linkage Group LG1"/>
</dbReference>
<organism evidence="18 19">
    <name type="scientific">Vigna unguiculata</name>
    <name type="common">Cowpea</name>
    <dbReference type="NCBI Taxonomy" id="3917"/>
    <lineage>
        <taxon>Eukaryota</taxon>
        <taxon>Viridiplantae</taxon>
        <taxon>Streptophyta</taxon>
        <taxon>Embryophyta</taxon>
        <taxon>Tracheophyta</taxon>
        <taxon>Spermatophyta</taxon>
        <taxon>Magnoliopsida</taxon>
        <taxon>eudicotyledons</taxon>
        <taxon>Gunneridae</taxon>
        <taxon>Pentapetalae</taxon>
        <taxon>rosids</taxon>
        <taxon>fabids</taxon>
        <taxon>Fabales</taxon>
        <taxon>Fabaceae</taxon>
        <taxon>Papilionoideae</taxon>
        <taxon>50 kb inversion clade</taxon>
        <taxon>NPAAA clade</taxon>
        <taxon>indigoferoid/millettioid clade</taxon>
        <taxon>Phaseoleae</taxon>
        <taxon>Vigna</taxon>
    </lineage>
</organism>
<dbReference type="PANTHER" id="PTHR46913">
    <property type="entry name" value="RING-H2 FINGER PROTEIN ATL16"/>
    <property type="match status" value="1"/>
</dbReference>
<name>A0A4D6KPQ0_VIGUN</name>
<feature type="compositionally biased region" description="Pro residues" evidence="15">
    <location>
        <begin position="50"/>
        <end position="65"/>
    </location>
</feature>
<evidence type="ECO:0000256" key="10">
    <source>
        <dbReference type="ARBA" id="ARBA00022833"/>
    </source>
</evidence>
<evidence type="ECO:0000256" key="12">
    <source>
        <dbReference type="ARBA" id="ARBA00023136"/>
    </source>
</evidence>
<feature type="domain" description="RING-type" evidence="17">
    <location>
        <begin position="175"/>
        <end position="217"/>
    </location>
</feature>
<evidence type="ECO:0000256" key="7">
    <source>
        <dbReference type="ARBA" id="ARBA00022723"/>
    </source>
</evidence>
<evidence type="ECO:0000256" key="16">
    <source>
        <dbReference type="SAM" id="Phobius"/>
    </source>
</evidence>
<keyword evidence="9" id="KW-0833">Ubl conjugation pathway</keyword>
<dbReference type="GO" id="GO:0061630">
    <property type="term" value="F:ubiquitin protein ligase activity"/>
    <property type="evidence" value="ECO:0007669"/>
    <property type="project" value="UniProtKB-EC"/>
</dbReference>
<evidence type="ECO:0000256" key="5">
    <source>
        <dbReference type="ARBA" id="ARBA00022679"/>
    </source>
</evidence>
<dbReference type="SUPFAM" id="SSF57850">
    <property type="entry name" value="RING/U-box"/>
    <property type="match status" value="1"/>
</dbReference>
<keyword evidence="7" id="KW-0479">Metal-binding</keyword>
<proteinExistence type="inferred from homology"/>
<dbReference type="PROSITE" id="PS50089">
    <property type="entry name" value="ZF_RING_2"/>
    <property type="match status" value="1"/>
</dbReference>
<evidence type="ECO:0000256" key="14">
    <source>
        <dbReference type="PROSITE-ProRule" id="PRU00175"/>
    </source>
</evidence>
<evidence type="ECO:0000256" key="11">
    <source>
        <dbReference type="ARBA" id="ARBA00022989"/>
    </source>
</evidence>
<evidence type="ECO:0000256" key="3">
    <source>
        <dbReference type="ARBA" id="ARBA00004906"/>
    </source>
</evidence>
<dbReference type="InterPro" id="IPR013083">
    <property type="entry name" value="Znf_RING/FYVE/PHD"/>
</dbReference>
<evidence type="ECO:0000259" key="17">
    <source>
        <dbReference type="PROSITE" id="PS50089"/>
    </source>
</evidence>
<keyword evidence="19" id="KW-1185">Reference proteome</keyword>
<dbReference type="Pfam" id="PF13639">
    <property type="entry name" value="zf-RING_2"/>
    <property type="match status" value="1"/>
</dbReference>
<dbReference type="EMBL" id="CP039345">
    <property type="protein sequence ID" value="QCD76571.1"/>
    <property type="molecule type" value="Genomic_DNA"/>
</dbReference>
<evidence type="ECO:0000256" key="9">
    <source>
        <dbReference type="ARBA" id="ARBA00022786"/>
    </source>
</evidence>
<evidence type="ECO:0000256" key="15">
    <source>
        <dbReference type="SAM" id="MobiDB-lite"/>
    </source>
</evidence>
<comment type="pathway">
    <text evidence="3">Protein modification; protein ubiquitination.</text>
</comment>
<keyword evidence="8 14" id="KW-0863">Zinc-finger</keyword>
<dbReference type="PANTHER" id="PTHR46913:SF19">
    <property type="entry name" value="RING-TYPE E3 UBIQUITIN TRANSFERASE"/>
    <property type="match status" value="1"/>
</dbReference>
<gene>
    <name evidence="18" type="ORF">DEO72_LG1g192</name>
</gene>
<evidence type="ECO:0000256" key="4">
    <source>
        <dbReference type="ARBA" id="ARBA00012483"/>
    </source>
</evidence>
<evidence type="ECO:0000256" key="6">
    <source>
        <dbReference type="ARBA" id="ARBA00022692"/>
    </source>
</evidence>
<keyword evidence="5" id="KW-0808">Transferase</keyword>
<dbReference type="FunFam" id="3.30.40.10:FF:000233">
    <property type="entry name" value="RING-H2 finger protein ATL54"/>
    <property type="match status" value="1"/>
</dbReference>
<comment type="catalytic activity">
    <reaction evidence="1">
        <text>S-ubiquitinyl-[E2 ubiquitin-conjugating enzyme]-L-cysteine + [acceptor protein]-L-lysine = [E2 ubiquitin-conjugating enzyme]-L-cysteine + N(6)-ubiquitinyl-[acceptor protein]-L-lysine.</text>
        <dbReference type="EC" id="2.3.2.27"/>
    </reaction>
</comment>
<dbReference type="Gene3D" id="3.30.40.10">
    <property type="entry name" value="Zinc/RING finger domain, C3HC4 (zinc finger)"/>
    <property type="match status" value="1"/>
</dbReference>
<comment type="subcellular location">
    <subcellularLocation>
        <location evidence="2">Membrane</location>
        <topology evidence="2">Single-pass membrane protein</topology>
    </subcellularLocation>
</comment>
<dbReference type="EC" id="2.3.2.27" evidence="4"/>
<dbReference type="AlphaFoldDB" id="A0A4D6KPQ0"/>
<dbReference type="UniPathway" id="UPA00143"/>
<accession>A0A4D6KPQ0</accession>
<feature type="transmembrane region" description="Helical" evidence="16">
    <location>
        <begin position="82"/>
        <end position="106"/>
    </location>
</feature>
<evidence type="ECO:0000256" key="1">
    <source>
        <dbReference type="ARBA" id="ARBA00000900"/>
    </source>
</evidence>
<feature type="region of interest" description="Disordered" evidence="15">
    <location>
        <begin position="324"/>
        <end position="346"/>
    </location>
</feature>
<keyword evidence="12 16" id="KW-0472">Membrane</keyword>
<evidence type="ECO:0000256" key="8">
    <source>
        <dbReference type="ARBA" id="ARBA00022771"/>
    </source>
</evidence>
<feature type="region of interest" description="Disordered" evidence="15">
    <location>
        <begin position="48"/>
        <end position="70"/>
    </location>
</feature>
<dbReference type="InterPro" id="IPR001841">
    <property type="entry name" value="Znf_RING"/>
</dbReference>